<evidence type="ECO:0000313" key="3">
    <source>
        <dbReference type="Proteomes" id="UP000434409"/>
    </source>
</evidence>
<keyword evidence="2" id="KW-0808">Transferase</keyword>
<dbReference type="GO" id="GO:0004853">
    <property type="term" value="F:uroporphyrinogen decarboxylase activity"/>
    <property type="evidence" value="ECO:0007669"/>
    <property type="project" value="InterPro"/>
</dbReference>
<dbReference type="GO" id="GO:0032259">
    <property type="term" value="P:methylation"/>
    <property type="evidence" value="ECO:0007669"/>
    <property type="project" value="UniProtKB-KW"/>
</dbReference>
<dbReference type="InterPro" id="IPR038071">
    <property type="entry name" value="UROD/MetE-like_sf"/>
</dbReference>
<dbReference type="Pfam" id="PF01208">
    <property type="entry name" value="URO-D"/>
    <property type="match status" value="1"/>
</dbReference>
<proteinExistence type="predicted"/>
<dbReference type="PANTHER" id="PTHR47099">
    <property type="entry name" value="METHYLCOBAMIDE:COM METHYLTRANSFERASE MTBA"/>
    <property type="match status" value="1"/>
</dbReference>
<keyword evidence="3" id="KW-1185">Reference proteome</keyword>
<keyword evidence="2" id="KW-0489">Methyltransferase</keyword>
<dbReference type="InterPro" id="IPR000257">
    <property type="entry name" value="Uroporphyrinogen_deCOase"/>
</dbReference>
<evidence type="ECO:0000259" key="1">
    <source>
        <dbReference type="Pfam" id="PF01208"/>
    </source>
</evidence>
<evidence type="ECO:0000313" key="2">
    <source>
        <dbReference type="EMBL" id="MSR94149.1"/>
    </source>
</evidence>
<dbReference type="NCBIfam" id="NF004889">
    <property type="entry name" value="PRK06252.1"/>
    <property type="match status" value="1"/>
</dbReference>
<comment type="caution">
    <text evidence="2">The sequence shown here is derived from an EMBL/GenBank/DDBJ whole genome shotgun (WGS) entry which is preliminary data.</text>
</comment>
<accession>A0A6N7V0P1</accession>
<dbReference type="RefSeq" id="WP_154477589.1">
    <property type="nucleotide sequence ID" value="NZ_VULY01000018.1"/>
</dbReference>
<reference evidence="2 3" key="1">
    <citation type="submission" date="2019-08" db="EMBL/GenBank/DDBJ databases">
        <title>In-depth cultivation of the pig gut microbiome towards novel bacterial diversity and tailored functional studies.</title>
        <authorList>
            <person name="Wylensek D."/>
            <person name="Hitch T.C.A."/>
            <person name="Clavel T."/>
        </authorList>
    </citation>
    <scope>NUCLEOTIDE SEQUENCE [LARGE SCALE GENOMIC DNA]</scope>
    <source>
        <strain evidence="2 3">68-1-5</strain>
    </source>
</reference>
<dbReference type="AlphaFoldDB" id="A0A6N7V0P1"/>
<name>A0A6N7V0P1_9FIRM</name>
<dbReference type="GO" id="GO:0008168">
    <property type="term" value="F:methyltransferase activity"/>
    <property type="evidence" value="ECO:0007669"/>
    <property type="project" value="UniProtKB-KW"/>
</dbReference>
<organism evidence="2 3">
    <name type="scientific">Suipraeoptans intestinalis</name>
    <dbReference type="NCBI Taxonomy" id="2606628"/>
    <lineage>
        <taxon>Bacteria</taxon>
        <taxon>Bacillati</taxon>
        <taxon>Bacillota</taxon>
        <taxon>Clostridia</taxon>
        <taxon>Lachnospirales</taxon>
        <taxon>Lachnospiraceae</taxon>
        <taxon>Suipraeoptans</taxon>
    </lineage>
</organism>
<protein>
    <submittedName>
        <fullName evidence="2">Methylcobamide--CoM methyltransferase</fullName>
    </submittedName>
</protein>
<dbReference type="EMBL" id="VULY01000018">
    <property type="protein sequence ID" value="MSR94149.1"/>
    <property type="molecule type" value="Genomic_DNA"/>
</dbReference>
<gene>
    <name evidence="2" type="ORF">FYJ34_07735</name>
</gene>
<dbReference type="InterPro" id="IPR052024">
    <property type="entry name" value="Methanogen_methyltrans"/>
</dbReference>
<dbReference type="PANTHER" id="PTHR47099:SF1">
    <property type="entry name" value="METHYLCOBAMIDE:COM METHYLTRANSFERASE MTBA"/>
    <property type="match status" value="1"/>
</dbReference>
<dbReference type="GO" id="GO:0006779">
    <property type="term" value="P:porphyrin-containing compound biosynthetic process"/>
    <property type="evidence" value="ECO:0007669"/>
    <property type="project" value="InterPro"/>
</dbReference>
<feature type="domain" description="Uroporphyrinogen decarboxylase (URO-D)" evidence="1">
    <location>
        <begin position="2"/>
        <end position="336"/>
    </location>
</feature>
<dbReference type="SUPFAM" id="SSF51726">
    <property type="entry name" value="UROD/MetE-like"/>
    <property type="match status" value="1"/>
</dbReference>
<dbReference type="Gene3D" id="3.20.20.210">
    <property type="match status" value="1"/>
</dbReference>
<sequence>MTRKERLERILRQKGVDRNACICPGGMMNMITRELMEKAQVYLPQAHTNAGQMADLARAVCENNCFENYGVPFCMTIEAEEMGAKVDLGSDVYEPHVIEYAISSVTQWQTLPQVSLETGRSKVVLDAIRILKRDRRGIPVIGNLTGPVSTASSVLDPVVFYREIRKKPKEAHAYMDYITTQLIRFGKAQIAAGADVLAISDPSGTGEILGPGYFEEYVVRYMNRLLDGIRDGKTGTIVHICGQMRSVFSQVDQIQSDALSFDSMVPMQQAKKHLKDRVLMGNVSTYALEFGTPDRVRTLTRSCIENGSSLLSPACGIGMKAPLENIQAILEEVNRYYGSKKETEESEDLLGGNDGTD</sequence>
<dbReference type="Proteomes" id="UP000434409">
    <property type="component" value="Unassembled WGS sequence"/>
</dbReference>